<evidence type="ECO:0000313" key="1">
    <source>
        <dbReference type="EMBL" id="KAI3752889.1"/>
    </source>
</evidence>
<sequence length="83" mass="9349">MTALYRLPPPVGAVDRPIPAAGSGYAPPSSPFPQENSTFFHFHPFSQKDVGNQSIKLPISLLQILIFEFWFQQLLSFSDLERN</sequence>
<proteinExistence type="predicted"/>
<reference evidence="2" key="1">
    <citation type="journal article" date="2022" name="Mol. Ecol. Resour.">
        <title>The genomes of chicory, endive, great burdock and yacon provide insights into Asteraceae palaeo-polyploidization history and plant inulin production.</title>
        <authorList>
            <person name="Fan W."/>
            <person name="Wang S."/>
            <person name="Wang H."/>
            <person name="Wang A."/>
            <person name="Jiang F."/>
            <person name="Liu H."/>
            <person name="Zhao H."/>
            <person name="Xu D."/>
            <person name="Zhang Y."/>
        </authorList>
    </citation>
    <scope>NUCLEOTIDE SEQUENCE [LARGE SCALE GENOMIC DNA]</scope>
    <source>
        <strain evidence="2">cv. Punajuju</strain>
    </source>
</reference>
<organism evidence="1 2">
    <name type="scientific">Cichorium intybus</name>
    <name type="common">Chicory</name>
    <dbReference type="NCBI Taxonomy" id="13427"/>
    <lineage>
        <taxon>Eukaryota</taxon>
        <taxon>Viridiplantae</taxon>
        <taxon>Streptophyta</taxon>
        <taxon>Embryophyta</taxon>
        <taxon>Tracheophyta</taxon>
        <taxon>Spermatophyta</taxon>
        <taxon>Magnoliopsida</taxon>
        <taxon>eudicotyledons</taxon>
        <taxon>Gunneridae</taxon>
        <taxon>Pentapetalae</taxon>
        <taxon>asterids</taxon>
        <taxon>campanulids</taxon>
        <taxon>Asterales</taxon>
        <taxon>Asteraceae</taxon>
        <taxon>Cichorioideae</taxon>
        <taxon>Cichorieae</taxon>
        <taxon>Cichoriinae</taxon>
        <taxon>Cichorium</taxon>
    </lineage>
</organism>
<comment type="caution">
    <text evidence="1">The sequence shown here is derived from an EMBL/GenBank/DDBJ whole genome shotgun (WGS) entry which is preliminary data.</text>
</comment>
<dbReference type="EMBL" id="CM042012">
    <property type="protein sequence ID" value="KAI3752889.1"/>
    <property type="molecule type" value="Genomic_DNA"/>
</dbReference>
<reference evidence="1 2" key="2">
    <citation type="journal article" date="2022" name="Mol. Ecol. Resour.">
        <title>The genomes of chicory, endive, great burdock and yacon provide insights into Asteraceae paleo-polyploidization history and plant inulin production.</title>
        <authorList>
            <person name="Fan W."/>
            <person name="Wang S."/>
            <person name="Wang H."/>
            <person name="Wang A."/>
            <person name="Jiang F."/>
            <person name="Liu H."/>
            <person name="Zhao H."/>
            <person name="Xu D."/>
            <person name="Zhang Y."/>
        </authorList>
    </citation>
    <scope>NUCLEOTIDE SEQUENCE [LARGE SCALE GENOMIC DNA]</scope>
    <source>
        <strain evidence="2">cv. Punajuju</strain>
        <tissue evidence="1">Leaves</tissue>
    </source>
</reference>
<keyword evidence="2" id="KW-1185">Reference proteome</keyword>
<dbReference type="Proteomes" id="UP001055811">
    <property type="component" value="Linkage Group LG04"/>
</dbReference>
<name>A0ACB9E1M0_CICIN</name>
<gene>
    <name evidence="1" type="ORF">L2E82_24930</name>
</gene>
<accession>A0ACB9E1M0</accession>
<evidence type="ECO:0000313" key="2">
    <source>
        <dbReference type="Proteomes" id="UP001055811"/>
    </source>
</evidence>
<protein>
    <submittedName>
        <fullName evidence="1">Uncharacterized protein</fullName>
    </submittedName>
</protein>